<comment type="caution">
    <text evidence="1">The sequence shown here is derived from an EMBL/GenBank/DDBJ whole genome shotgun (WGS) entry which is preliminary data.</text>
</comment>
<name>A0AAV3TBI6_9EURY</name>
<proteinExistence type="predicted"/>
<reference evidence="1 2" key="1">
    <citation type="journal article" date="2019" name="Int. J. Syst. Evol. Microbiol.">
        <title>The Global Catalogue of Microorganisms (GCM) 10K type strain sequencing project: providing services to taxonomists for standard genome sequencing and annotation.</title>
        <authorList>
            <consortium name="The Broad Institute Genomics Platform"/>
            <consortium name="The Broad Institute Genome Sequencing Center for Infectious Disease"/>
            <person name="Wu L."/>
            <person name="Ma J."/>
        </authorList>
    </citation>
    <scope>NUCLEOTIDE SEQUENCE [LARGE SCALE GENOMIC DNA]</scope>
    <source>
        <strain evidence="1 2">JCM 16328</strain>
    </source>
</reference>
<evidence type="ECO:0000313" key="1">
    <source>
        <dbReference type="EMBL" id="GAA0677618.1"/>
    </source>
</evidence>
<dbReference type="Proteomes" id="UP001500420">
    <property type="component" value="Unassembled WGS sequence"/>
</dbReference>
<accession>A0AAV3TBI6</accession>
<dbReference type="AlphaFoldDB" id="A0AAV3TBI6"/>
<protein>
    <recommendedName>
        <fullName evidence="3">Glycine zipper 2TM domain-containing protein</fullName>
    </recommendedName>
</protein>
<gene>
    <name evidence="1" type="ORF">GCM10009020_27090</name>
</gene>
<evidence type="ECO:0008006" key="3">
    <source>
        <dbReference type="Google" id="ProtNLM"/>
    </source>
</evidence>
<keyword evidence="2" id="KW-1185">Reference proteome</keyword>
<evidence type="ECO:0000313" key="2">
    <source>
        <dbReference type="Proteomes" id="UP001500420"/>
    </source>
</evidence>
<organism evidence="1 2">
    <name type="scientific">Natronoarchaeum mannanilyticum</name>
    <dbReference type="NCBI Taxonomy" id="926360"/>
    <lineage>
        <taxon>Archaea</taxon>
        <taxon>Methanobacteriati</taxon>
        <taxon>Methanobacteriota</taxon>
        <taxon>Stenosarchaea group</taxon>
        <taxon>Halobacteria</taxon>
        <taxon>Halobacteriales</taxon>
        <taxon>Natronoarchaeaceae</taxon>
    </lineage>
</organism>
<dbReference type="RefSeq" id="WP_343774583.1">
    <property type="nucleotide sequence ID" value="NZ_BAAADV010000007.1"/>
</dbReference>
<sequence>MQVRDRVHRAKRAVLRARYAGVFGGIGGAVGGFYGFKAATAGAAVGGLVGALIGELRAAPGERLAAAAAERKEQLEERVPVRG</sequence>
<dbReference type="EMBL" id="BAAADV010000007">
    <property type="protein sequence ID" value="GAA0677618.1"/>
    <property type="molecule type" value="Genomic_DNA"/>
</dbReference>